<dbReference type="GO" id="GO:0006310">
    <property type="term" value="P:DNA recombination"/>
    <property type="evidence" value="ECO:0007669"/>
    <property type="project" value="InterPro"/>
</dbReference>
<dbReference type="PANTHER" id="PTHR43788">
    <property type="entry name" value="DNA2/NAM7 HELICASE FAMILY MEMBER"/>
    <property type="match status" value="1"/>
</dbReference>
<feature type="binding site" evidence="3">
    <location>
        <begin position="368"/>
        <end position="372"/>
    </location>
    <ligand>
        <name>ATP</name>
        <dbReference type="ChEBI" id="CHEBI:30616"/>
    </ligand>
</feature>
<dbReference type="GO" id="GO:0017116">
    <property type="term" value="F:single-stranded DNA helicase activity"/>
    <property type="evidence" value="ECO:0007669"/>
    <property type="project" value="TreeGrafter"/>
</dbReference>
<keyword evidence="7" id="KW-1185">Reference proteome</keyword>
<accession>A0A2V3VXB7</accession>
<evidence type="ECO:0000256" key="2">
    <source>
        <dbReference type="ARBA" id="ARBA00022840"/>
    </source>
</evidence>
<dbReference type="Proteomes" id="UP000247978">
    <property type="component" value="Unassembled WGS sequence"/>
</dbReference>
<dbReference type="InterPro" id="IPR027417">
    <property type="entry name" value="P-loop_NTPase"/>
</dbReference>
<dbReference type="InterPro" id="IPR029493">
    <property type="entry name" value="RecD2-like_HHH"/>
</dbReference>
<dbReference type="NCBIfam" id="TIGR01448">
    <property type="entry name" value="recD_rel"/>
    <property type="match status" value="1"/>
</dbReference>
<dbReference type="InterPro" id="IPR027785">
    <property type="entry name" value="UvrD-like_helicase_C"/>
</dbReference>
<evidence type="ECO:0000259" key="5">
    <source>
        <dbReference type="SMART" id="SM00382"/>
    </source>
</evidence>
<dbReference type="GO" id="GO:0005524">
    <property type="term" value="F:ATP binding"/>
    <property type="evidence" value="ECO:0007669"/>
    <property type="project" value="UniProtKB-UniRule"/>
</dbReference>
<gene>
    <name evidence="3" type="primary">recD2</name>
    <name evidence="6" type="ORF">DFR56_107102</name>
</gene>
<comment type="similarity">
    <text evidence="3">Belongs to the RecD family. RecD2 subfamily.</text>
</comment>
<dbReference type="InterPro" id="IPR006345">
    <property type="entry name" value="RecD2"/>
</dbReference>
<keyword evidence="3" id="KW-0238">DNA-binding</keyword>
<dbReference type="Pfam" id="PF14490">
    <property type="entry name" value="HHH_RecD2"/>
    <property type="match status" value="1"/>
</dbReference>
<organism evidence="6 7">
    <name type="scientific">Pseudogracilibacillus auburnensis</name>
    <dbReference type="NCBI Taxonomy" id="1494959"/>
    <lineage>
        <taxon>Bacteria</taxon>
        <taxon>Bacillati</taxon>
        <taxon>Bacillota</taxon>
        <taxon>Bacilli</taxon>
        <taxon>Bacillales</taxon>
        <taxon>Bacillaceae</taxon>
        <taxon>Pseudogracilibacillus</taxon>
    </lineage>
</organism>
<dbReference type="Pfam" id="PF13604">
    <property type="entry name" value="AAA_30"/>
    <property type="match status" value="1"/>
</dbReference>
<evidence type="ECO:0000256" key="3">
    <source>
        <dbReference type="HAMAP-Rule" id="MF_01488"/>
    </source>
</evidence>
<dbReference type="RefSeq" id="WP_307786855.1">
    <property type="nucleotide sequence ID" value="NZ_JADIJL010000012.1"/>
</dbReference>
<feature type="compositionally biased region" description="Acidic residues" evidence="4">
    <location>
        <begin position="765"/>
        <end position="779"/>
    </location>
</feature>
<evidence type="ECO:0000256" key="4">
    <source>
        <dbReference type="SAM" id="MobiDB-lite"/>
    </source>
</evidence>
<evidence type="ECO:0000313" key="7">
    <source>
        <dbReference type="Proteomes" id="UP000247978"/>
    </source>
</evidence>
<sequence length="779" mass="88910">MNDSEVLTMESEKSHDEQGFIKGEILFTIYENTAEHFSIAKIKIHDTNEDYEEKDIVAKGYFTNLQKGVMYEFFGQLETHSKFGLQYQINSYQTFVPKTEEAVIAYLSSDLFYGIGKRTAESIVNKLGENAIHKIIDHPDILFEIPHMKKKTVQSLVDTLQENQGFEKIAVQLTKYGVSLKMAQLLYKMYKEETIVFIRENPYQFVYDIEGFGFLTADKMAELNGMDKTDEKRIRASCIYVLQNSVLDGHVYLPIHECAEEMLAILAVSTITEELVIDNIQFLGEEKKVIVVDGKVFLPSLYYAEDHFSSHMKRMMESEVKTETTDAELMKIIGEIEEEEILSYGEEQFAAIKRAIHSKIMILTGGPGTGKTTVIKGILKAYADIHDLSLDRHTYEKKADYPFILTAPTGRAAKRLHESTGLTAMTIHRLLGWDGNSSFDKNEYERLSGKLLIIDEFSMVDTWLANHLFKAIPTDMQVLLVGDEDQLPSVGPGQVLSDLLSSELIPFVKLTEVYRQKEGSKIIQLAHQIKKDTCTEADLAKDTDFSFIPCYDYQIIDVVTTIFKRAQEKGLAINDIQVLAPMYRTEAGINAINKHVQQLVNPKSKSKRERVVNDVIFRVGDRILQLVNQPEDGVYNGDIGEVVQIFTARENEEKQEQIVVAFEENEVVYTRANYINIMHAYCISIHKSQGSEFPIVVLPVVRAYRRMLRKNLLYTAITRSQKSLIMCGEVNAFMQGIETLDTNKRYTTLKEQLRQKLASNVTESQEMEEDDDLSPFDFM</sequence>
<dbReference type="Gene3D" id="3.40.50.300">
    <property type="entry name" value="P-loop containing nucleotide triphosphate hydrolases"/>
    <property type="match status" value="2"/>
</dbReference>
<dbReference type="PANTHER" id="PTHR43788:SF6">
    <property type="entry name" value="DNA HELICASE B"/>
    <property type="match status" value="1"/>
</dbReference>
<dbReference type="CDD" id="cd17933">
    <property type="entry name" value="DEXSc_RecD-like"/>
    <property type="match status" value="1"/>
</dbReference>
<keyword evidence="3" id="KW-0378">Hydrolase</keyword>
<comment type="function">
    <text evidence="3">DNA-dependent ATPase and ATP-dependent 5'-3' DNA helicase. Has no activity on blunt DNA or DNA with 3'-overhangs, requires at least 10 bases of 5'-ssDNA for helicase activity.</text>
</comment>
<dbReference type="GO" id="GO:0043139">
    <property type="term" value="F:5'-3' DNA helicase activity"/>
    <property type="evidence" value="ECO:0007669"/>
    <property type="project" value="UniProtKB-UniRule"/>
</dbReference>
<dbReference type="Pfam" id="PF18335">
    <property type="entry name" value="SH3_13"/>
    <property type="match status" value="1"/>
</dbReference>
<feature type="region of interest" description="Disordered" evidence="4">
    <location>
        <begin position="760"/>
        <end position="779"/>
    </location>
</feature>
<dbReference type="Gene3D" id="1.10.10.2220">
    <property type="match status" value="1"/>
</dbReference>
<dbReference type="InterPro" id="IPR041451">
    <property type="entry name" value="RecD2_SH13"/>
</dbReference>
<dbReference type="SUPFAM" id="SSF52540">
    <property type="entry name" value="P-loop containing nucleoside triphosphate hydrolases"/>
    <property type="match status" value="1"/>
</dbReference>
<dbReference type="Pfam" id="PF23139">
    <property type="entry name" value="OB_YrrC"/>
    <property type="match status" value="1"/>
</dbReference>
<dbReference type="EMBL" id="QJJQ01000007">
    <property type="protein sequence ID" value="PXW86582.1"/>
    <property type="molecule type" value="Genomic_DNA"/>
</dbReference>
<dbReference type="Pfam" id="PF13538">
    <property type="entry name" value="UvrD_C_2"/>
    <property type="match status" value="1"/>
</dbReference>
<keyword evidence="3" id="KW-0413">Isomerase</keyword>
<comment type="caution">
    <text evidence="6">The sequence shown here is derived from an EMBL/GenBank/DDBJ whole genome shotgun (WGS) entry which is preliminary data.</text>
</comment>
<protein>
    <recommendedName>
        <fullName evidence="3">ATP-dependent RecD2 DNA helicase</fullName>
        <ecNumber evidence="3">5.6.2.3</ecNumber>
    </recommendedName>
    <alternativeName>
        <fullName evidence="3">DNA 5'-3' helicase subunit RecD2</fullName>
    </alternativeName>
</protein>
<dbReference type="InterPro" id="IPR050534">
    <property type="entry name" value="Coronavir_polyprotein_1ab"/>
</dbReference>
<keyword evidence="2 3" id="KW-0067">ATP-binding</keyword>
<evidence type="ECO:0000313" key="6">
    <source>
        <dbReference type="EMBL" id="PXW86582.1"/>
    </source>
</evidence>
<keyword evidence="1 3" id="KW-0547">Nucleotide-binding</keyword>
<proteinExistence type="inferred from homology"/>
<dbReference type="GO" id="GO:0009338">
    <property type="term" value="C:exodeoxyribonuclease V complex"/>
    <property type="evidence" value="ECO:0007669"/>
    <property type="project" value="TreeGrafter"/>
</dbReference>
<dbReference type="EC" id="5.6.2.3" evidence="3"/>
<dbReference type="GO" id="GO:0016887">
    <property type="term" value="F:ATP hydrolysis activity"/>
    <property type="evidence" value="ECO:0007669"/>
    <property type="project" value="RHEA"/>
</dbReference>
<comment type="catalytic activity">
    <reaction evidence="3">
        <text>ATP + H2O = ADP + phosphate + H(+)</text>
        <dbReference type="Rhea" id="RHEA:13065"/>
        <dbReference type="ChEBI" id="CHEBI:15377"/>
        <dbReference type="ChEBI" id="CHEBI:15378"/>
        <dbReference type="ChEBI" id="CHEBI:30616"/>
        <dbReference type="ChEBI" id="CHEBI:43474"/>
        <dbReference type="ChEBI" id="CHEBI:456216"/>
        <dbReference type="EC" id="5.6.2.3"/>
    </reaction>
</comment>
<keyword evidence="3 6" id="KW-0347">Helicase</keyword>
<evidence type="ECO:0000256" key="1">
    <source>
        <dbReference type="ARBA" id="ARBA00022741"/>
    </source>
</evidence>
<dbReference type="GO" id="GO:0003677">
    <property type="term" value="F:DNA binding"/>
    <property type="evidence" value="ECO:0007669"/>
    <property type="project" value="UniProtKB-UniRule"/>
</dbReference>
<dbReference type="AlphaFoldDB" id="A0A2V3VXB7"/>
<dbReference type="InterPro" id="IPR055446">
    <property type="entry name" value="RecD2_N_OB"/>
</dbReference>
<feature type="domain" description="AAA+ ATPase" evidence="5">
    <location>
        <begin position="357"/>
        <end position="511"/>
    </location>
</feature>
<dbReference type="CDD" id="cd18809">
    <property type="entry name" value="SF1_C_RecD"/>
    <property type="match status" value="1"/>
</dbReference>
<dbReference type="SMART" id="SM00382">
    <property type="entry name" value="AAA"/>
    <property type="match status" value="1"/>
</dbReference>
<dbReference type="InterPro" id="IPR003593">
    <property type="entry name" value="AAA+_ATPase"/>
</dbReference>
<reference evidence="6 7" key="1">
    <citation type="submission" date="2018-05" db="EMBL/GenBank/DDBJ databases">
        <title>Genomic Encyclopedia of Type Strains, Phase IV (KMG-IV): sequencing the most valuable type-strain genomes for metagenomic binning, comparative biology and taxonomic classification.</title>
        <authorList>
            <person name="Goeker M."/>
        </authorList>
    </citation>
    <scope>NUCLEOTIDE SEQUENCE [LARGE SCALE GENOMIC DNA]</scope>
    <source>
        <strain evidence="6 7">DSM 28556</strain>
    </source>
</reference>
<dbReference type="Gene3D" id="2.30.30.940">
    <property type="match status" value="1"/>
</dbReference>
<dbReference type="HAMAP" id="MF_01488">
    <property type="entry name" value="RecD2"/>
    <property type="match status" value="1"/>
</dbReference>
<name>A0A2V3VXB7_9BACI</name>